<dbReference type="InterPro" id="IPR043129">
    <property type="entry name" value="ATPase_NBD"/>
</dbReference>
<dbReference type="Gene3D" id="3.30.420.40">
    <property type="match status" value="2"/>
</dbReference>
<dbReference type="EMBL" id="BRPK01000004">
    <property type="protein sequence ID" value="GLB37763.1"/>
    <property type="molecule type" value="Genomic_DNA"/>
</dbReference>
<accession>A0A9P3ULL7</accession>
<comment type="similarity">
    <text evidence="1">Belongs to the eukaryotic-type N-acetylglucosamine kinase family.</text>
</comment>
<keyword evidence="7" id="KW-1185">Reference proteome</keyword>
<name>A0A9P3ULL7_LYOSH</name>
<protein>
    <recommendedName>
        <fullName evidence="3">N-acetyl-D-glucosamine kinase</fullName>
        <ecNumber evidence="2">2.7.1.59</ecNumber>
    </recommendedName>
    <alternativeName>
        <fullName evidence="4">GlcNAc kinase</fullName>
    </alternativeName>
</protein>
<sequence>MSLYLCVDCGGSKTNAVISDADGKILGRALGGPSNFAYLTLDEFTAAVTEAVSNALKTCTSPPSNDPVALPPVGDSPFAAAWFGISGVDSPSAIAEITPALSTLLGIPAGPRLTVANDTHLLAAPVRMYPEISHAVAVIAGTGSIAVTFRENKGELEELGRIGGWGWILGDEGGGFNVGREAVRQILFEHDKATVTQKPLESTLTTAVMQRFGITDIMEILTIIHLPYPPTESQLTQDVPDYVLIPREKRLSSLSPLVFKAAFEDGDALALRILRACARSLAADIAVLLDDGNNTTPRAVKAQDSVISFGGSLAGIETYRQMILDDLAERGHVFRYVKFIDDAAAVGAAGLAAAHRTIGNGQA</sequence>
<dbReference type="SUPFAM" id="SSF53067">
    <property type="entry name" value="Actin-like ATPase domain"/>
    <property type="match status" value="2"/>
</dbReference>
<comment type="caution">
    <text evidence="6">The sequence shown here is derived from an EMBL/GenBank/DDBJ whole genome shotgun (WGS) entry which is preliminary data.</text>
</comment>
<evidence type="ECO:0000256" key="4">
    <source>
        <dbReference type="ARBA" id="ARBA00031123"/>
    </source>
</evidence>
<feature type="domain" description="ATPase BadF/BadG/BcrA/BcrD type" evidence="5">
    <location>
        <begin position="7"/>
        <end position="350"/>
    </location>
</feature>
<proteinExistence type="inferred from homology"/>
<evidence type="ECO:0000256" key="2">
    <source>
        <dbReference type="ARBA" id="ARBA00012122"/>
    </source>
</evidence>
<dbReference type="Pfam" id="PF01869">
    <property type="entry name" value="BcrAD_BadFG"/>
    <property type="match status" value="1"/>
</dbReference>
<dbReference type="OrthoDB" id="311172at2759"/>
<dbReference type="CDD" id="cd24007">
    <property type="entry name" value="ASKHA_NBD_eukNAGK-like"/>
    <property type="match status" value="1"/>
</dbReference>
<evidence type="ECO:0000259" key="5">
    <source>
        <dbReference type="Pfam" id="PF01869"/>
    </source>
</evidence>
<dbReference type="AlphaFoldDB" id="A0A9P3ULL7"/>
<dbReference type="PANTHER" id="PTHR43190:SF3">
    <property type="entry name" value="N-ACETYL-D-GLUCOSAMINE KINASE"/>
    <property type="match status" value="1"/>
</dbReference>
<organism evidence="6 7">
    <name type="scientific">Lyophyllum shimeji</name>
    <name type="common">Hon-shimeji</name>
    <name type="synonym">Tricholoma shimeji</name>
    <dbReference type="NCBI Taxonomy" id="47721"/>
    <lineage>
        <taxon>Eukaryota</taxon>
        <taxon>Fungi</taxon>
        <taxon>Dikarya</taxon>
        <taxon>Basidiomycota</taxon>
        <taxon>Agaricomycotina</taxon>
        <taxon>Agaricomycetes</taxon>
        <taxon>Agaricomycetidae</taxon>
        <taxon>Agaricales</taxon>
        <taxon>Tricholomatineae</taxon>
        <taxon>Lyophyllaceae</taxon>
        <taxon>Lyophyllum</taxon>
    </lineage>
</organism>
<dbReference type="GO" id="GO:0045127">
    <property type="term" value="F:N-acetylglucosamine kinase activity"/>
    <property type="evidence" value="ECO:0007669"/>
    <property type="project" value="UniProtKB-EC"/>
</dbReference>
<evidence type="ECO:0000313" key="6">
    <source>
        <dbReference type="EMBL" id="GLB37763.1"/>
    </source>
</evidence>
<dbReference type="InterPro" id="IPR002731">
    <property type="entry name" value="ATPase_BadF"/>
</dbReference>
<dbReference type="EC" id="2.7.1.59" evidence="2"/>
<gene>
    <name evidence="6" type="ORF">LshimejAT787_0408140</name>
</gene>
<evidence type="ECO:0000256" key="3">
    <source>
        <dbReference type="ARBA" id="ARBA00014974"/>
    </source>
</evidence>
<evidence type="ECO:0000313" key="7">
    <source>
        <dbReference type="Proteomes" id="UP001063166"/>
    </source>
</evidence>
<evidence type="ECO:0000256" key="1">
    <source>
        <dbReference type="ARBA" id="ARBA00006198"/>
    </source>
</evidence>
<dbReference type="PANTHER" id="PTHR43190">
    <property type="entry name" value="N-ACETYL-D-GLUCOSAMINE KINASE"/>
    <property type="match status" value="1"/>
</dbReference>
<dbReference type="InterPro" id="IPR052519">
    <property type="entry name" value="Euk-type_GlcNAc_Kinase"/>
</dbReference>
<dbReference type="Proteomes" id="UP001063166">
    <property type="component" value="Unassembled WGS sequence"/>
</dbReference>
<reference evidence="6" key="1">
    <citation type="submission" date="2022-07" db="EMBL/GenBank/DDBJ databases">
        <title>The genome of Lyophyllum shimeji provides insight into the initial evolution of ectomycorrhizal fungal genome.</title>
        <authorList>
            <person name="Kobayashi Y."/>
            <person name="Shibata T."/>
            <person name="Hirakawa H."/>
            <person name="Shigenobu S."/>
            <person name="Nishiyama T."/>
            <person name="Yamada A."/>
            <person name="Hasebe M."/>
            <person name="Kawaguchi M."/>
        </authorList>
    </citation>
    <scope>NUCLEOTIDE SEQUENCE</scope>
    <source>
        <strain evidence="6">AT787</strain>
    </source>
</reference>